<dbReference type="OrthoDB" id="9781053at2"/>
<evidence type="ECO:0000256" key="6">
    <source>
        <dbReference type="HAMAP-Rule" id="MF_00693"/>
    </source>
</evidence>
<dbReference type="GO" id="GO:0005829">
    <property type="term" value="C:cytosol"/>
    <property type="evidence" value="ECO:0007669"/>
    <property type="project" value="TreeGrafter"/>
</dbReference>
<keyword evidence="10" id="KW-1185">Reference proteome</keyword>
<keyword evidence="4 6" id="KW-0238">DNA-binding</keyword>
<evidence type="ECO:0000256" key="3">
    <source>
        <dbReference type="ARBA" id="ARBA00023015"/>
    </source>
</evidence>
<keyword evidence="2 6" id="KW-0963">Cytoplasm</keyword>
<protein>
    <recommendedName>
        <fullName evidence="6">Probable transcriptional regulatory protein Rain11_0319</fullName>
    </recommendedName>
</protein>
<dbReference type="InterPro" id="IPR029072">
    <property type="entry name" value="YebC-like"/>
</dbReference>
<dbReference type="Proteomes" id="UP000233387">
    <property type="component" value="Unassembled WGS sequence"/>
</dbReference>
<proteinExistence type="inferred from homology"/>
<evidence type="ECO:0000313" key="10">
    <source>
        <dbReference type="Proteomes" id="UP000233387"/>
    </source>
</evidence>
<comment type="caution">
    <text evidence="9">The sequence shown here is derived from an EMBL/GenBank/DDBJ whole genome shotgun (WGS) entry which is preliminary data.</text>
</comment>
<dbReference type="PANTHER" id="PTHR12532:SF6">
    <property type="entry name" value="TRANSCRIPTIONAL REGULATORY PROTEIN YEBC-RELATED"/>
    <property type="match status" value="1"/>
</dbReference>
<dbReference type="AlphaFoldDB" id="A0A2N3IJU5"/>
<dbReference type="InterPro" id="IPR002876">
    <property type="entry name" value="Transcrip_reg_TACO1-like"/>
</dbReference>
<dbReference type="NCBIfam" id="NF001030">
    <property type="entry name" value="PRK00110.1"/>
    <property type="match status" value="1"/>
</dbReference>
<keyword evidence="3 6" id="KW-0805">Transcription regulation</keyword>
<dbReference type="NCBIfam" id="TIGR01033">
    <property type="entry name" value="YebC/PmpR family DNA-binding transcriptional regulator"/>
    <property type="match status" value="1"/>
</dbReference>
<evidence type="ECO:0000256" key="2">
    <source>
        <dbReference type="ARBA" id="ARBA00022490"/>
    </source>
</evidence>
<gene>
    <name evidence="9" type="ORF">Rain11_0319</name>
</gene>
<evidence type="ECO:0000256" key="4">
    <source>
        <dbReference type="ARBA" id="ARBA00023125"/>
    </source>
</evidence>
<dbReference type="PANTHER" id="PTHR12532">
    <property type="entry name" value="TRANSLATIONAL ACTIVATOR OF CYTOCHROME C OXIDASE 1"/>
    <property type="match status" value="1"/>
</dbReference>
<dbReference type="HAMAP" id="MF_00693">
    <property type="entry name" value="Transcrip_reg_TACO1"/>
    <property type="match status" value="1"/>
</dbReference>
<dbReference type="Gene3D" id="3.30.70.980">
    <property type="match status" value="2"/>
</dbReference>
<evidence type="ECO:0000256" key="5">
    <source>
        <dbReference type="ARBA" id="ARBA00023163"/>
    </source>
</evidence>
<dbReference type="SUPFAM" id="SSF75625">
    <property type="entry name" value="YebC-like"/>
    <property type="match status" value="1"/>
</dbReference>
<dbReference type="InterPro" id="IPR049083">
    <property type="entry name" value="TACO1_YebC_N"/>
</dbReference>
<dbReference type="GO" id="GO:0006355">
    <property type="term" value="P:regulation of DNA-templated transcription"/>
    <property type="evidence" value="ECO:0007669"/>
    <property type="project" value="UniProtKB-UniRule"/>
</dbReference>
<evidence type="ECO:0000313" key="9">
    <source>
        <dbReference type="EMBL" id="PKQ70589.1"/>
    </source>
</evidence>
<name>A0A2N3IJU5_9BACT</name>
<dbReference type="NCBIfam" id="NF009044">
    <property type="entry name" value="PRK12378.1"/>
    <property type="match status" value="1"/>
</dbReference>
<dbReference type="RefSeq" id="WP_101357585.1">
    <property type="nucleotide sequence ID" value="NZ_NKXO01000004.1"/>
</dbReference>
<accession>A0A2N3IJU5</accession>
<dbReference type="InterPro" id="IPR048300">
    <property type="entry name" value="TACO1_YebC-like_2nd/3rd_dom"/>
</dbReference>
<keyword evidence="5 6" id="KW-0804">Transcription</keyword>
<dbReference type="Pfam" id="PF20772">
    <property type="entry name" value="TACO1_YebC_N"/>
    <property type="match status" value="1"/>
</dbReference>
<evidence type="ECO:0000256" key="1">
    <source>
        <dbReference type="ARBA" id="ARBA00008724"/>
    </source>
</evidence>
<feature type="domain" description="TACO1/YebC-like N-terminal" evidence="8">
    <location>
        <begin position="4"/>
        <end position="73"/>
    </location>
</feature>
<dbReference type="Gene3D" id="1.10.10.200">
    <property type="match status" value="1"/>
</dbReference>
<comment type="similarity">
    <text evidence="1 6">Belongs to the TACO1 family.</text>
</comment>
<dbReference type="GO" id="GO:0003677">
    <property type="term" value="F:DNA binding"/>
    <property type="evidence" value="ECO:0007669"/>
    <property type="project" value="UniProtKB-UniRule"/>
</dbReference>
<dbReference type="FunFam" id="1.10.10.200:FF:000004">
    <property type="entry name" value="Probable transcriptional regulatory protein BSBG_02618"/>
    <property type="match status" value="1"/>
</dbReference>
<dbReference type="InterPro" id="IPR026564">
    <property type="entry name" value="Transcrip_reg_TACO1-like_dom3"/>
</dbReference>
<dbReference type="EMBL" id="NKXO01000004">
    <property type="protein sequence ID" value="PKQ70589.1"/>
    <property type="molecule type" value="Genomic_DNA"/>
</dbReference>
<reference evidence="9 10" key="1">
    <citation type="submission" date="2017-06" db="EMBL/GenBank/DDBJ databases">
        <title>Raineya orbicola gen. nov., sp. nov. a slightly thermophilic bacterium of the phylum Bacteroidetes and the description of Raineyaceae fam. nov.</title>
        <authorList>
            <person name="Albuquerque L."/>
            <person name="Polonia A.R.M."/>
            <person name="Barroso C."/>
            <person name="Froufe H.J.C."/>
            <person name="Lage O."/>
            <person name="Lobo-Da-Cunha A."/>
            <person name="Egas C."/>
            <person name="Da Costa M.S."/>
        </authorList>
    </citation>
    <scope>NUCLEOTIDE SEQUENCE [LARGE SCALE GENOMIC DNA]</scope>
    <source>
        <strain evidence="9 10">SPSPC-11</strain>
    </source>
</reference>
<feature type="domain" description="TACO1/YebC-like second and third" evidence="7">
    <location>
        <begin position="79"/>
        <end position="235"/>
    </location>
</feature>
<evidence type="ECO:0000259" key="8">
    <source>
        <dbReference type="Pfam" id="PF20772"/>
    </source>
</evidence>
<dbReference type="InterPro" id="IPR017856">
    <property type="entry name" value="Integrase-like_N"/>
</dbReference>
<sequence length="236" mass="27050">MGRAFEFRKERKFKRWGQMAKTFTKYAREIAMAVKAGGADPQYNARLRTILQNAKHDNVPKENIERAIKKASSKDQEEYKEVVYEGYAPHGIAVIIETATDNPTRTVANIRSYFNKCGGSLGVSGSVDFLFERQAVFQVTMKENVNLEEMELELIDFGLNEMVVDEGEIFIYAGFEGFGKIQKYLEDKGFEIKSAKLERIPLDTKQLTPEQEADVEKLLEKLNEDDDVQQVFHNMK</sequence>
<organism evidence="9 10">
    <name type="scientific">Raineya orbicola</name>
    <dbReference type="NCBI Taxonomy" id="2016530"/>
    <lineage>
        <taxon>Bacteria</taxon>
        <taxon>Pseudomonadati</taxon>
        <taxon>Bacteroidota</taxon>
        <taxon>Cytophagia</taxon>
        <taxon>Cytophagales</taxon>
        <taxon>Raineyaceae</taxon>
        <taxon>Raineya</taxon>
    </lineage>
</organism>
<evidence type="ECO:0000259" key="7">
    <source>
        <dbReference type="Pfam" id="PF01709"/>
    </source>
</evidence>
<dbReference type="Pfam" id="PF01709">
    <property type="entry name" value="Transcrip_reg"/>
    <property type="match status" value="1"/>
</dbReference>
<comment type="subcellular location">
    <subcellularLocation>
        <location evidence="6">Cytoplasm</location>
    </subcellularLocation>
</comment>